<accession>A0A6S6PBR2</accession>
<dbReference type="Proteomes" id="UP000515734">
    <property type="component" value="Chromosome"/>
</dbReference>
<dbReference type="Gene3D" id="3.40.50.720">
    <property type="entry name" value="NAD(P)-binding Rossmann-like Domain"/>
    <property type="match status" value="1"/>
</dbReference>
<evidence type="ECO:0000313" key="3">
    <source>
        <dbReference type="Proteomes" id="UP000515734"/>
    </source>
</evidence>
<name>A0A6S6PBR2_9MYCO</name>
<dbReference type="RefSeq" id="WP_185293529.1">
    <property type="nucleotide sequence ID" value="NZ_AP023287.1"/>
</dbReference>
<feature type="domain" description="NAD-dependent epimerase/dehydratase" evidence="1">
    <location>
        <begin position="4"/>
        <end position="165"/>
    </location>
</feature>
<dbReference type="InterPro" id="IPR036291">
    <property type="entry name" value="NAD(P)-bd_dom_sf"/>
</dbReference>
<gene>
    <name evidence="2" type="ORF">NIIDNTM18_51730</name>
</gene>
<dbReference type="SUPFAM" id="SSF51735">
    <property type="entry name" value="NAD(P)-binding Rossmann-fold domains"/>
    <property type="match status" value="1"/>
</dbReference>
<dbReference type="InterPro" id="IPR001509">
    <property type="entry name" value="Epimerase_deHydtase"/>
</dbReference>
<dbReference type="EMBL" id="AP023287">
    <property type="protein sequence ID" value="BCI55895.1"/>
    <property type="molecule type" value="Genomic_DNA"/>
</dbReference>
<dbReference type="AlphaFoldDB" id="A0A6S6PBR2"/>
<protein>
    <submittedName>
        <fullName evidence="2">NAD-dependent epimerase</fullName>
    </submittedName>
</protein>
<dbReference type="Pfam" id="PF01370">
    <property type="entry name" value="Epimerase"/>
    <property type="match status" value="1"/>
</dbReference>
<sequence>MVTVAVTGAAGTVGRALTPRLRRDHTVVAIDRPDADIRTDHGRIRSLLRGCDVVVHLAFDPGGGGTPGEHWRLPTRNPVNTALFETVLDAALDARVGLFLHASSVHVEDTMSWARRTGASLLTARPGVFATETPSGYGRSKRDQEARLQAVADRFARGAVSLRLGGVTPDGAPLAEAEDPDVLEHERRVWLAHDDLAELVSTIIGVRATPGFDVVYAVSDNPRRFHDVSNRYGWTPRRR</sequence>
<evidence type="ECO:0000259" key="1">
    <source>
        <dbReference type="Pfam" id="PF01370"/>
    </source>
</evidence>
<reference evidence="2 3" key="1">
    <citation type="submission" date="2020-07" db="EMBL/GenBank/DDBJ databases">
        <title>Complete genome sequence of Mycolicibacterium litorale like strain isolated from cardiac implantable electronic device infection.</title>
        <authorList>
            <person name="Fukano H."/>
            <person name="Miyama H."/>
            <person name="Hoshino Y."/>
        </authorList>
    </citation>
    <scope>NUCLEOTIDE SEQUENCE [LARGE SCALE GENOMIC DNA]</scope>
    <source>
        <strain evidence="2 3">NIIDNTM18</strain>
    </source>
</reference>
<proteinExistence type="predicted"/>
<evidence type="ECO:0000313" key="2">
    <source>
        <dbReference type="EMBL" id="BCI55895.1"/>
    </source>
</evidence>
<organism evidence="2 3">
    <name type="scientific">Mycolicibacterium litorale</name>
    <dbReference type="NCBI Taxonomy" id="758802"/>
    <lineage>
        <taxon>Bacteria</taxon>
        <taxon>Bacillati</taxon>
        <taxon>Actinomycetota</taxon>
        <taxon>Actinomycetes</taxon>
        <taxon>Mycobacteriales</taxon>
        <taxon>Mycobacteriaceae</taxon>
        <taxon>Mycolicibacterium</taxon>
    </lineage>
</organism>